<feature type="compositionally biased region" description="Polar residues" evidence="1">
    <location>
        <begin position="65"/>
        <end position="76"/>
    </location>
</feature>
<dbReference type="EMBL" id="KQ964256">
    <property type="protein sequence ID" value="KXJ89042.1"/>
    <property type="molecule type" value="Genomic_DNA"/>
</dbReference>
<protein>
    <submittedName>
        <fullName evidence="2">Uncharacterized protein</fullName>
    </submittedName>
</protein>
<feature type="region of interest" description="Disordered" evidence="1">
    <location>
        <begin position="46"/>
        <end position="76"/>
    </location>
</feature>
<sequence length="76" mass="7969">MLVRTAVSEGTGLLAVKSRLLTGEMLVLLWSRLSMGGVTAPRMACKQREAQEATSSSSDGALSSVGVNQGSSAWRE</sequence>
<evidence type="ECO:0000313" key="2">
    <source>
        <dbReference type="EMBL" id="KXJ89042.1"/>
    </source>
</evidence>
<accession>A0A136IVT9</accession>
<gene>
    <name evidence="2" type="ORF">Micbo1qcDRAFT_165817</name>
</gene>
<proteinExistence type="predicted"/>
<dbReference type="AlphaFoldDB" id="A0A136IVT9"/>
<keyword evidence="3" id="KW-1185">Reference proteome</keyword>
<evidence type="ECO:0000256" key="1">
    <source>
        <dbReference type="SAM" id="MobiDB-lite"/>
    </source>
</evidence>
<feature type="compositionally biased region" description="Low complexity" evidence="1">
    <location>
        <begin position="55"/>
        <end position="64"/>
    </location>
</feature>
<dbReference type="InParanoid" id="A0A136IVT9"/>
<dbReference type="Proteomes" id="UP000070501">
    <property type="component" value="Unassembled WGS sequence"/>
</dbReference>
<name>A0A136IVT9_9PEZI</name>
<organism evidence="2 3">
    <name type="scientific">Microdochium bolleyi</name>
    <dbReference type="NCBI Taxonomy" id="196109"/>
    <lineage>
        <taxon>Eukaryota</taxon>
        <taxon>Fungi</taxon>
        <taxon>Dikarya</taxon>
        <taxon>Ascomycota</taxon>
        <taxon>Pezizomycotina</taxon>
        <taxon>Sordariomycetes</taxon>
        <taxon>Xylariomycetidae</taxon>
        <taxon>Xylariales</taxon>
        <taxon>Microdochiaceae</taxon>
        <taxon>Microdochium</taxon>
    </lineage>
</organism>
<reference evidence="3" key="1">
    <citation type="submission" date="2016-02" db="EMBL/GenBank/DDBJ databases">
        <title>Draft genome sequence of Microdochium bolleyi, a fungal endophyte of beachgrass.</title>
        <authorList>
            <consortium name="DOE Joint Genome Institute"/>
            <person name="David A.S."/>
            <person name="May G."/>
            <person name="Haridas S."/>
            <person name="Lim J."/>
            <person name="Wang M."/>
            <person name="Labutti K."/>
            <person name="Lipzen A."/>
            <person name="Barry K."/>
            <person name="Grigoriev I.V."/>
        </authorList>
    </citation>
    <scope>NUCLEOTIDE SEQUENCE [LARGE SCALE GENOMIC DNA]</scope>
    <source>
        <strain evidence="3">J235TASD1</strain>
    </source>
</reference>
<evidence type="ECO:0000313" key="3">
    <source>
        <dbReference type="Proteomes" id="UP000070501"/>
    </source>
</evidence>